<comment type="caution">
    <text evidence="1">The sequence shown here is derived from an EMBL/GenBank/DDBJ whole genome shotgun (WGS) entry which is preliminary data.</text>
</comment>
<name>A0AAD4M7I3_9AGAM</name>
<sequence>MAFYGWPVSQCQSVTSPLLVQLACGIRVLDIRLAKKKGRLVVYHGQYPQRTTFQSILRDLHIFLTSPTSARETVVVSIKQEDYDIISPEIEASPGGTGMWFLCNRIPTLGEVRGKVILFSRFGVDGGAWEGGLEGMGIHPTNWPDSKKQGFTWTCKDALVRTQDWYNIPSFLSIPEKTKLSTEFLLPPHPSLTRPVLSITYFSASSFPFATPTVVSTGFGWPRFGLGVEGVNSRNVTLRGWTLMDFYDKPVESGIVPLLIECNFLG</sequence>
<gene>
    <name evidence="1" type="ORF">B0F90DRAFT_1809688</name>
</gene>
<dbReference type="AlphaFoldDB" id="A0AAD4M7I3"/>
<dbReference type="SUPFAM" id="SSF51695">
    <property type="entry name" value="PLC-like phosphodiesterases"/>
    <property type="match status" value="1"/>
</dbReference>
<evidence type="ECO:0000313" key="2">
    <source>
        <dbReference type="Proteomes" id="UP001203297"/>
    </source>
</evidence>
<dbReference type="GO" id="GO:0006629">
    <property type="term" value="P:lipid metabolic process"/>
    <property type="evidence" value="ECO:0007669"/>
    <property type="project" value="InterPro"/>
</dbReference>
<protein>
    <submittedName>
        <fullName evidence="1">PLC-like phosphodiesterase</fullName>
    </submittedName>
</protein>
<dbReference type="Gene3D" id="3.20.20.190">
    <property type="entry name" value="Phosphatidylinositol (PI) phosphodiesterase"/>
    <property type="match status" value="1"/>
</dbReference>
<dbReference type="Proteomes" id="UP001203297">
    <property type="component" value="Unassembled WGS sequence"/>
</dbReference>
<keyword evidence="2" id="KW-1185">Reference proteome</keyword>
<proteinExistence type="predicted"/>
<dbReference type="EMBL" id="WTXG01000009">
    <property type="protein sequence ID" value="KAI0303502.1"/>
    <property type="molecule type" value="Genomic_DNA"/>
</dbReference>
<dbReference type="GO" id="GO:0008081">
    <property type="term" value="F:phosphoric diester hydrolase activity"/>
    <property type="evidence" value="ECO:0007669"/>
    <property type="project" value="InterPro"/>
</dbReference>
<reference evidence="1" key="1">
    <citation type="journal article" date="2022" name="New Phytol.">
        <title>Evolutionary transition to the ectomycorrhizal habit in the genomes of a hyperdiverse lineage of mushroom-forming fungi.</title>
        <authorList>
            <person name="Looney B."/>
            <person name="Miyauchi S."/>
            <person name="Morin E."/>
            <person name="Drula E."/>
            <person name="Courty P.E."/>
            <person name="Kohler A."/>
            <person name="Kuo A."/>
            <person name="LaButti K."/>
            <person name="Pangilinan J."/>
            <person name="Lipzen A."/>
            <person name="Riley R."/>
            <person name="Andreopoulos W."/>
            <person name="He G."/>
            <person name="Johnson J."/>
            <person name="Nolan M."/>
            <person name="Tritt A."/>
            <person name="Barry K.W."/>
            <person name="Grigoriev I.V."/>
            <person name="Nagy L.G."/>
            <person name="Hibbett D."/>
            <person name="Henrissat B."/>
            <person name="Matheny P.B."/>
            <person name="Labbe J."/>
            <person name="Martin F.M."/>
        </authorList>
    </citation>
    <scope>NUCLEOTIDE SEQUENCE</scope>
    <source>
        <strain evidence="1">BPL690</strain>
    </source>
</reference>
<dbReference type="InterPro" id="IPR017946">
    <property type="entry name" value="PLC-like_Pdiesterase_TIM-brl"/>
</dbReference>
<accession>A0AAD4M7I3</accession>
<organism evidence="1 2">
    <name type="scientific">Multifurca ochricompacta</name>
    <dbReference type="NCBI Taxonomy" id="376703"/>
    <lineage>
        <taxon>Eukaryota</taxon>
        <taxon>Fungi</taxon>
        <taxon>Dikarya</taxon>
        <taxon>Basidiomycota</taxon>
        <taxon>Agaricomycotina</taxon>
        <taxon>Agaricomycetes</taxon>
        <taxon>Russulales</taxon>
        <taxon>Russulaceae</taxon>
        <taxon>Multifurca</taxon>
    </lineage>
</organism>
<dbReference type="PROSITE" id="PS50007">
    <property type="entry name" value="PIPLC_X_DOMAIN"/>
    <property type="match status" value="1"/>
</dbReference>
<evidence type="ECO:0000313" key="1">
    <source>
        <dbReference type="EMBL" id="KAI0303502.1"/>
    </source>
</evidence>